<protein>
    <submittedName>
        <fullName evidence="2">Uncharacterized protein</fullName>
    </submittedName>
</protein>
<dbReference type="AlphaFoldDB" id="A0AB34HQR7"/>
<sequence>MASATTNFLICKMGERGDDQLNVFEEDTMGGFMEDLRKCKIIFLIGQFEAHKNTRDVVDTPIAVLMSFNQQQSADFSKLLKPMRLEPVLHNKRSHRNEKPAHRNEE</sequence>
<organism evidence="2 3">
    <name type="scientific">Eschrichtius robustus</name>
    <name type="common">California gray whale</name>
    <name type="synonym">Eschrichtius gibbosus</name>
    <dbReference type="NCBI Taxonomy" id="9764"/>
    <lineage>
        <taxon>Eukaryota</taxon>
        <taxon>Metazoa</taxon>
        <taxon>Chordata</taxon>
        <taxon>Craniata</taxon>
        <taxon>Vertebrata</taxon>
        <taxon>Euteleostomi</taxon>
        <taxon>Mammalia</taxon>
        <taxon>Eutheria</taxon>
        <taxon>Laurasiatheria</taxon>
        <taxon>Artiodactyla</taxon>
        <taxon>Whippomorpha</taxon>
        <taxon>Cetacea</taxon>
        <taxon>Mysticeti</taxon>
        <taxon>Eschrichtiidae</taxon>
        <taxon>Eschrichtius</taxon>
    </lineage>
</organism>
<name>A0AB34HQR7_ESCRO</name>
<proteinExistence type="predicted"/>
<accession>A0AB34HQR7</accession>
<evidence type="ECO:0000313" key="2">
    <source>
        <dbReference type="EMBL" id="KAJ8793462.1"/>
    </source>
</evidence>
<gene>
    <name evidence="2" type="ORF">J1605_019296</name>
</gene>
<keyword evidence="3" id="KW-1185">Reference proteome</keyword>
<reference evidence="2 3" key="1">
    <citation type="submission" date="2022-11" db="EMBL/GenBank/DDBJ databases">
        <title>Whole genome sequence of Eschrichtius robustus ER-17-0199.</title>
        <authorList>
            <person name="Bruniche-Olsen A."/>
            <person name="Black A.N."/>
            <person name="Fields C.J."/>
            <person name="Walden K."/>
            <person name="Dewoody J.A."/>
        </authorList>
    </citation>
    <scope>NUCLEOTIDE SEQUENCE [LARGE SCALE GENOMIC DNA]</scope>
    <source>
        <strain evidence="2">ER-17-0199</strain>
        <tissue evidence="2">Blubber</tissue>
    </source>
</reference>
<evidence type="ECO:0000256" key="1">
    <source>
        <dbReference type="SAM" id="MobiDB-lite"/>
    </source>
</evidence>
<comment type="caution">
    <text evidence="2">The sequence shown here is derived from an EMBL/GenBank/DDBJ whole genome shotgun (WGS) entry which is preliminary data.</text>
</comment>
<feature type="compositionally biased region" description="Basic and acidic residues" evidence="1">
    <location>
        <begin position="97"/>
        <end position="106"/>
    </location>
</feature>
<evidence type="ECO:0000313" key="3">
    <source>
        <dbReference type="Proteomes" id="UP001159641"/>
    </source>
</evidence>
<dbReference type="Proteomes" id="UP001159641">
    <property type="component" value="Unassembled WGS sequence"/>
</dbReference>
<dbReference type="EMBL" id="JAIQCJ010000966">
    <property type="protein sequence ID" value="KAJ8793462.1"/>
    <property type="molecule type" value="Genomic_DNA"/>
</dbReference>
<feature type="region of interest" description="Disordered" evidence="1">
    <location>
        <begin position="87"/>
        <end position="106"/>
    </location>
</feature>